<comment type="caution">
    <text evidence="2">The sequence shown here is derived from an EMBL/GenBank/DDBJ whole genome shotgun (WGS) entry which is preliminary data.</text>
</comment>
<feature type="compositionally biased region" description="Polar residues" evidence="1">
    <location>
        <begin position="123"/>
        <end position="141"/>
    </location>
</feature>
<evidence type="ECO:0000313" key="2">
    <source>
        <dbReference type="EMBL" id="KAJ7025184.1"/>
    </source>
</evidence>
<name>A0AAD6SCS8_9AGAR</name>
<accession>A0AAD6SCS8</accession>
<dbReference type="AlphaFoldDB" id="A0AAD6SCS8"/>
<sequence>MSCALARGSEQTPQPNMHTSRAGLALSTSISHAPPAHHASAQARFVLGLVNSPLSTSSSALASSHDDSPLPHAGPWPAAFFAAFYAQVWCTYRAGFKPILDLPSLSSLPPPLSFPHTVSATANNSGTSLNSSTRQLRSSNGAVVPSAPGMKHLPSQSDSYSNSSGSGRGGGGGGGASRSTASHAVSASGSSYASSTSYASAQSGLDVLTGGTTWAKKNWFSIPLPRALSGIMGWTGSPTRAGDACGGRDSLRTRAGSFCTATLLRGGAFGKGTLVRTCRGCLAGCQWEADLPVAWTVVSSGVSISASRTSFVHRGEPICSAAMASCAFRLLPPAPPPPIPVARDVTRRVGDAPSVGDVLRRDTPRAPRAFVLKGRCGGALARLPPPPPPRDV</sequence>
<feature type="compositionally biased region" description="Gly residues" evidence="1">
    <location>
        <begin position="166"/>
        <end position="176"/>
    </location>
</feature>
<feature type="compositionally biased region" description="Polar residues" evidence="1">
    <location>
        <begin position="9"/>
        <end position="19"/>
    </location>
</feature>
<reference evidence="2" key="1">
    <citation type="submission" date="2023-03" db="EMBL/GenBank/DDBJ databases">
        <title>Massive genome expansion in bonnet fungi (Mycena s.s.) driven by repeated elements and novel gene families across ecological guilds.</title>
        <authorList>
            <consortium name="Lawrence Berkeley National Laboratory"/>
            <person name="Harder C.B."/>
            <person name="Miyauchi S."/>
            <person name="Viragh M."/>
            <person name="Kuo A."/>
            <person name="Thoen E."/>
            <person name="Andreopoulos B."/>
            <person name="Lu D."/>
            <person name="Skrede I."/>
            <person name="Drula E."/>
            <person name="Henrissat B."/>
            <person name="Morin E."/>
            <person name="Kohler A."/>
            <person name="Barry K."/>
            <person name="LaButti K."/>
            <person name="Morin E."/>
            <person name="Salamov A."/>
            <person name="Lipzen A."/>
            <person name="Mereny Z."/>
            <person name="Hegedus B."/>
            <person name="Baldrian P."/>
            <person name="Stursova M."/>
            <person name="Weitz H."/>
            <person name="Taylor A."/>
            <person name="Grigoriev I.V."/>
            <person name="Nagy L.G."/>
            <person name="Martin F."/>
            <person name="Kauserud H."/>
        </authorList>
    </citation>
    <scope>NUCLEOTIDE SEQUENCE</scope>
    <source>
        <strain evidence="2">CBHHK200</strain>
    </source>
</reference>
<proteinExistence type="predicted"/>
<organism evidence="2 3">
    <name type="scientific">Mycena alexandri</name>
    <dbReference type="NCBI Taxonomy" id="1745969"/>
    <lineage>
        <taxon>Eukaryota</taxon>
        <taxon>Fungi</taxon>
        <taxon>Dikarya</taxon>
        <taxon>Basidiomycota</taxon>
        <taxon>Agaricomycotina</taxon>
        <taxon>Agaricomycetes</taxon>
        <taxon>Agaricomycetidae</taxon>
        <taxon>Agaricales</taxon>
        <taxon>Marasmiineae</taxon>
        <taxon>Mycenaceae</taxon>
        <taxon>Mycena</taxon>
    </lineage>
</organism>
<feature type="region of interest" description="Disordered" evidence="1">
    <location>
        <begin position="123"/>
        <end position="182"/>
    </location>
</feature>
<evidence type="ECO:0000256" key="1">
    <source>
        <dbReference type="SAM" id="MobiDB-lite"/>
    </source>
</evidence>
<gene>
    <name evidence="2" type="ORF">C8F04DRAFT_1300599</name>
</gene>
<keyword evidence="3" id="KW-1185">Reference proteome</keyword>
<dbReference type="EMBL" id="JARJCM010000158">
    <property type="protein sequence ID" value="KAJ7025184.1"/>
    <property type="molecule type" value="Genomic_DNA"/>
</dbReference>
<evidence type="ECO:0000313" key="3">
    <source>
        <dbReference type="Proteomes" id="UP001218188"/>
    </source>
</evidence>
<protein>
    <submittedName>
        <fullName evidence="2">Uncharacterized protein</fullName>
    </submittedName>
</protein>
<feature type="compositionally biased region" description="Low complexity" evidence="1">
    <location>
        <begin position="155"/>
        <end position="165"/>
    </location>
</feature>
<feature type="region of interest" description="Disordered" evidence="1">
    <location>
        <begin position="1"/>
        <end position="22"/>
    </location>
</feature>
<dbReference type="Proteomes" id="UP001218188">
    <property type="component" value="Unassembled WGS sequence"/>
</dbReference>